<accession>A0A926QL62</accession>
<sequence length="528" mass="58371">MKPHKFRLFAILLSAILLLSPWTLVKEVSADELPGFRIFSPISTLITHDMKPDIFLYAPEGATVRIYEANEEENELIGKAIGAGDTLARVQFDGPLSKGVHSLIAELPDFGSINLPLIIIDPSDSFDIRDVAEYSFDPMMDSWDFTDSEETEVGNLRLSNLNFLLHSIEPKSNKQKFIIGQVTDRETQEPVSDAEVKFRVGDNIRLGEVAAKTVTNSNGMYKVDLIEDTYTMEINRKGYAPAFITKVLVPGEDANVANKLEIAPIPEIGDIRIELSWGAQPRDLDSHLIGAKPDRKPFHVYYGNDTYEYKDLQYAHLDEDITHGGGLEKTILSTVSQQVYGPYKFYVNNYSGDANLAGAGVTVNVYKENSSGFAQILGPIVVPNTGNNEPYWHVFDLTFEAGVPNFVVKNELTNEEPIYMPEVESPAGGRLLQAAITGGSVDNNVVTLVLDNSIAELLTIEDFEVTATMAGVAYKVTGLEYSYVKIGDVYVPEIRFAPMPGDTFDIHIAPARNSQYLEGSPTLTIEVR</sequence>
<evidence type="ECO:0000313" key="1">
    <source>
        <dbReference type="EMBL" id="MBD0382119.1"/>
    </source>
</evidence>
<dbReference type="EMBL" id="JACVVD010000006">
    <property type="protein sequence ID" value="MBD0382119.1"/>
    <property type="molecule type" value="Genomic_DNA"/>
</dbReference>
<evidence type="ECO:0000313" key="2">
    <source>
        <dbReference type="Proteomes" id="UP000650466"/>
    </source>
</evidence>
<dbReference type="RefSeq" id="WP_188175905.1">
    <property type="nucleotide sequence ID" value="NZ_JACVVD010000006.1"/>
</dbReference>
<proteinExistence type="predicted"/>
<dbReference type="Proteomes" id="UP000650466">
    <property type="component" value="Unassembled WGS sequence"/>
</dbReference>
<dbReference type="InterPro" id="IPR008969">
    <property type="entry name" value="CarboxyPept-like_regulatory"/>
</dbReference>
<keyword evidence="1" id="KW-0378">Hydrolase</keyword>
<organism evidence="1 2">
    <name type="scientific">Paenibacillus sedimenti</name>
    <dbReference type="NCBI Taxonomy" id="2770274"/>
    <lineage>
        <taxon>Bacteria</taxon>
        <taxon>Bacillati</taxon>
        <taxon>Bacillota</taxon>
        <taxon>Bacilli</taxon>
        <taxon>Bacillales</taxon>
        <taxon>Paenibacillaceae</taxon>
        <taxon>Paenibacillus</taxon>
    </lineage>
</organism>
<gene>
    <name evidence="1" type="ORF">ICC18_18535</name>
</gene>
<keyword evidence="1" id="KW-0121">Carboxypeptidase</keyword>
<keyword evidence="1" id="KW-0645">Protease</keyword>
<dbReference type="AlphaFoldDB" id="A0A926QL62"/>
<reference evidence="1" key="1">
    <citation type="submission" date="2020-09" db="EMBL/GenBank/DDBJ databases">
        <title>Draft Genome Sequence of Paenibacillus sp. WST5.</title>
        <authorList>
            <person name="Bao Z."/>
        </authorList>
    </citation>
    <scope>NUCLEOTIDE SEQUENCE</scope>
    <source>
        <strain evidence="1">WST5</strain>
    </source>
</reference>
<dbReference type="Pfam" id="PF13620">
    <property type="entry name" value="CarboxypepD_reg"/>
    <property type="match status" value="1"/>
</dbReference>
<keyword evidence="2" id="KW-1185">Reference proteome</keyword>
<comment type="caution">
    <text evidence="1">The sequence shown here is derived from an EMBL/GenBank/DDBJ whole genome shotgun (WGS) entry which is preliminary data.</text>
</comment>
<dbReference type="Gene3D" id="2.60.40.1120">
    <property type="entry name" value="Carboxypeptidase-like, regulatory domain"/>
    <property type="match status" value="1"/>
</dbReference>
<dbReference type="SUPFAM" id="SSF49464">
    <property type="entry name" value="Carboxypeptidase regulatory domain-like"/>
    <property type="match status" value="1"/>
</dbReference>
<protein>
    <submittedName>
        <fullName evidence="1">Carboxypeptidase regulatory-like domain-containing protein</fullName>
    </submittedName>
</protein>
<dbReference type="GO" id="GO:0004180">
    <property type="term" value="F:carboxypeptidase activity"/>
    <property type="evidence" value="ECO:0007669"/>
    <property type="project" value="UniProtKB-KW"/>
</dbReference>
<name>A0A926QL62_9BACL</name>